<keyword evidence="1" id="KW-0812">Transmembrane</keyword>
<gene>
    <name evidence="2" type="ORF">GCM10009606_11780</name>
</gene>
<evidence type="ECO:0000256" key="1">
    <source>
        <dbReference type="SAM" id="Phobius"/>
    </source>
</evidence>
<keyword evidence="3" id="KW-1185">Reference proteome</keyword>
<name>A0ABP4EU76_9ACTN</name>
<feature type="transmembrane region" description="Helical" evidence="1">
    <location>
        <begin position="12"/>
        <end position="31"/>
    </location>
</feature>
<evidence type="ECO:0000313" key="3">
    <source>
        <dbReference type="Proteomes" id="UP001499979"/>
    </source>
</evidence>
<evidence type="ECO:0008006" key="4">
    <source>
        <dbReference type="Google" id="ProtNLM"/>
    </source>
</evidence>
<reference evidence="3" key="1">
    <citation type="journal article" date="2019" name="Int. J. Syst. Evol. Microbiol.">
        <title>The Global Catalogue of Microorganisms (GCM) 10K type strain sequencing project: providing services to taxonomists for standard genome sequencing and annotation.</title>
        <authorList>
            <consortium name="The Broad Institute Genomics Platform"/>
            <consortium name="The Broad Institute Genome Sequencing Center for Infectious Disease"/>
            <person name="Wu L."/>
            <person name="Ma J."/>
        </authorList>
    </citation>
    <scope>NUCLEOTIDE SEQUENCE [LARGE SCALE GENOMIC DNA]</scope>
    <source>
        <strain evidence="3">JCM 11813</strain>
    </source>
</reference>
<keyword evidence="1" id="KW-1133">Transmembrane helix</keyword>
<sequence length="120" mass="13512">MGEPVSSSTSRFWATICIQLPALLTVLAAVHSRMLRCRRLRQGLCLPRRARLPEAGRPIDVLTDWGRRGRTRITIGETTRNFVRTGTTEDITGHFSTAFRRGMSGVTAHAVFNHPQQQLR</sequence>
<dbReference type="EMBL" id="BAAAJE010000004">
    <property type="protein sequence ID" value="GAA1133296.1"/>
    <property type="molecule type" value="Genomic_DNA"/>
</dbReference>
<evidence type="ECO:0000313" key="2">
    <source>
        <dbReference type="EMBL" id="GAA1133296.1"/>
    </source>
</evidence>
<organism evidence="2 3">
    <name type="scientific">Nocardioides aquiterrae</name>
    <dbReference type="NCBI Taxonomy" id="203799"/>
    <lineage>
        <taxon>Bacteria</taxon>
        <taxon>Bacillati</taxon>
        <taxon>Actinomycetota</taxon>
        <taxon>Actinomycetes</taxon>
        <taxon>Propionibacteriales</taxon>
        <taxon>Nocardioidaceae</taxon>
        <taxon>Nocardioides</taxon>
    </lineage>
</organism>
<protein>
    <recommendedName>
        <fullName evidence="4">Secreted protein</fullName>
    </recommendedName>
</protein>
<comment type="caution">
    <text evidence="2">The sequence shown here is derived from an EMBL/GenBank/DDBJ whole genome shotgun (WGS) entry which is preliminary data.</text>
</comment>
<dbReference type="Proteomes" id="UP001499979">
    <property type="component" value="Unassembled WGS sequence"/>
</dbReference>
<keyword evidence="1" id="KW-0472">Membrane</keyword>
<accession>A0ABP4EU76</accession>
<proteinExistence type="predicted"/>